<proteinExistence type="predicted"/>
<name>A0AC59EXL4_9VIRU</name>
<evidence type="ECO:0000313" key="2">
    <source>
        <dbReference type="Proteomes" id="UP000204225"/>
    </source>
</evidence>
<accession>A0AC59EXL4</accession>
<dbReference type="Proteomes" id="UP000204225">
    <property type="component" value="Segment"/>
</dbReference>
<reference evidence="1 2" key="1">
    <citation type="journal article" date="2013" name="Proc. Natl. Acad. Sci. U.S.A.">
        <title>Genome of Phaeocystis globosa virus PgV-16T highlights the common ancestry of the largest known DNA viruses infecting eukaryotes.</title>
        <authorList>
            <person name="Santini S."/>
            <person name="Jeudy S."/>
            <person name="Bartoli J."/>
            <person name="Poirot O."/>
            <person name="Lescot M."/>
            <person name="Abergel C."/>
            <person name="Barbe V."/>
            <person name="Wommack K.E."/>
            <person name="Noordeloos A.A."/>
            <person name="Brussaard C.P."/>
            <person name="Claverie J.M."/>
        </authorList>
    </citation>
    <scope>NUCLEOTIDE SEQUENCE [LARGE SCALE GENOMIC DNA]</scope>
    <source>
        <strain evidence="1 2">16T</strain>
    </source>
</reference>
<keyword evidence="1" id="KW-0378">Hydrolase</keyword>
<gene>
    <name evidence="1" type="ORF">PGCG_00411</name>
</gene>
<evidence type="ECO:0000313" key="1">
    <source>
        <dbReference type="EMBL" id="AGM15715.1"/>
    </source>
</evidence>
<organism evidence="1 2">
    <name type="scientific">Phaeocystis globosa virus PgV-16T</name>
    <dbReference type="NCBI Taxonomy" id="3071227"/>
    <lineage>
        <taxon>Viruses</taxon>
        <taxon>Varidnaviria</taxon>
        <taxon>Bamfordvirae</taxon>
        <taxon>Nucleocytoviricota</taxon>
        <taxon>Megaviricetes</taxon>
        <taxon>Imitervirales</taxon>
        <taxon>Mesomimiviridae</taxon>
        <taxon>Tethysvirus</taxon>
        <taxon>Tethysvirus hollandense</taxon>
    </lineage>
</organism>
<protein>
    <submittedName>
        <fullName evidence="1">Nudix hydrolase</fullName>
    </submittedName>
</protein>
<sequence>MGAGILPVALHKGILYILLGQERYNNNLWSDFGGSAHKYETPFKTAIREGTEELNGFLGTEEDMEKEVTHNMILSISYAKYTTYIYRATYNYDLPTYFANNNKFIESQAKYLIDDDDNGLYEKTSIGWFPVHKFATEKYKSMLRPHYLPHVNSLVKNNRFIIKNIENKLKNIENEVI</sequence>
<keyword evidence="2" id="KW-1185">Reference proteome</keyword>
<dbReference type="EMBL" id="KC662249">
    <property type="protein sequence ID" value="AGM15715.1"/>
    <property type="molecule type" value="Genomic_DNA"/>
</dbReference>